<protein>
    <submittedName>
        <fullName evidence="1">Uncharacterized protein</fullName>
    </submittedName>
</protein>
<sequence>MKQHLTATFMFDPLDLADFTKVNDRVTKLKETGWKEKVRTMNKEGQVIIKMENEEEL</sequence>
<reference evidence="2" key="1">
    <citation type="submission" date="2014-01" db="EMBL/GenBank/DDBJ databases">
        <title>Genomic and Proteomic Analysis of Broad Host Range Virulent Bacillus Group Phage BCP8-2 Leading To the Creation of New Genus within Myoviruses.</title>
        <authorList>
            <person name="Bandara N."/>
            <person name="Asare P.T."/>
            <person name="Kim K.P."/>
        </authorList>
    </citation>
    <scope>NUCLEOTIDE SEQUENCE [LARGE SCALE GENOMIC DNA]</scope>
</reference>
<evidence type="ECO:0000313" key="2">
    <source>
        <dbReference type="Proteomes" id="UP000033014"/>
    </source>
</evidence>
<dbReference type="Proteomes" id="UP000033014">
    <property type="component" value="Segment"/>
</dbReference>
<name>A0A0E3D9G2_9CAUD</name>
<dbReference type="KEGG" id="vg:24723361"/>
<dbReference type="RefSeq" id="YP_009149658.1">
    <property type="nucleotide sequence ID" value="NC_027355.1"/>
</dbReference>
<organism evidence="1 2">
    <name type="scientific">Bacillus phage BCP8-2</name>
    <dbReference type="NCBI Taxonomy" id="1129192"/>
    <lineage>
        <taxon>Viruses</taxon>
        <taxon>Duplodnaviria</taxon>
        <taxon>Heunggongvirae</taxon>
        <taxon>Uroviricota</taxon>
        <taxon>Caudoviricetes</taxon>
        <taxon>Herelleviridae</taxon>
        <taxon>Bastillevirinae</taxon>
        <taxon>Caeruleovirus</taxon>
        <taxon>Caeruleovirus BCP82</taxon>
    </lineage>
</organism>
<reference evidence="1 2" key="2">
    <citation type="journal article" date="2015" name="Arch. Virol.">
        <title>Complete genome sequence analysis and identification of putative metallo-beta-lactamase and SpoIIIE homologs in Bacillus cereus group phage BCP8-2, a new member of the proposed Bastille-like group.</title>
        <authorList>
            <person name="Asare P.T."/>
            <person name="Bandara N."/>
            <person name="Jeong T.Y."/>
            <person name="Ryu S."/>
            <person name="Klumpp J."/>
            <person name="Kim K.P."/>
        </authorList>
    </citation>
    <scope>NUCLEOTIDE SEQUENCE [LARGE SCALE GENOMIC DNA]</scope>
    <source>
        <strain evidence="1">BCP8-2</strain>
    </source>
</reference>
<proteinExistence type="predicted"/>
<evidence type="ECO:0000313" key="1">
    <source>
        <dbReference type="EMBL" id="AHJ87135.1"/>
    </source>
</evidence>
<accession>A0A0E3D9G2</accession>
<gene>
    <name evidence="1" type="ORF">BCP8-2_097</name>
</gene>
<dbReference type="EMBL" id="KJ081346">
    <property type="protein sequence ID" value="AHJ87135.1"/>
    <property type="molecule type" value="Genomic_DNA"/>
</dbReference>
<keyword evidence="2" id="KW-1185">Reference proteome</keyword>
<dbReference type="GeneID" id="24723361"/>
<dbReference type="OrthoDB" id="26803at10239"/>